<name>A0A4P9W1T8_9FUNG</name>
<proteinExistence type="predicted"/>
<evidence type="ECO:0000313" key="2">
    <source>
        <dbReference type="Proteomes" id="UP000269721"/>
    </source>
</evidence>
<evidence type="ECO:0000313" key="1">
    <source>
        <dbReference type="EMBL" id="RKO86159.1"/>
    </source>
</evidence>
<accession>A0A4P9W1T8</accession>
<sequence length="109" mass="12078">METQGPSPGSLGAGRGFPGTWYCRLAQQHGDSFLRIIHGKYCWFVSIFWREGGGEEGEAPERIERVKLDVQKIKWEGKNTASANADKITVETEHIALACALVVDKEMSP</sequence>
<keyword evidence="2" id="KW-1185">Reference proteome</keyword>
<gene>
    <name evidence="1" type="ORF">BDK51DRAFT_33963</name>
</gene>
<dbReference type="Proteomes" id="UP000269721">
    <property type="component" value="Unassembled WGS sequence"/>
</dbReference>
<organism evidence="1 2">
    <name type="scientific">Blyttiomyces helicus</name>
    <dbReference type="NCBI Taxonomy" id="388810"/>
    <lineage>
        <taxon>Eukaryota</taxon>
        <taxon>Fungi</taxon>
        <taxon>Fungi incertae sedis</taxon>
        <taxon>Chytridiomycota</taxon>
        <taxon>Chytridiomycota incertae sedis</taxon>
        <taxon>Chytridiomycetes</taxon>
        <taxon>Chytridiomycetes incertae sedis</taxon>
        <taxon>Blyttiomyces</taxon>
    </lineage>
</organism>
<dbReference type="EMBL" id="KZ998427">
    <property type="protein sequence ID" value="RKO86159.1"/>
    <property type="molecule type" value="Genomic_DNA"/>
</dbReference>
<dbReference type="AlphaFoldDB" id="A0A4P9W1T8"/>
<protein>
    <submittedName>
        <fullName evidence="1">Uncharacterized protein</fullName>
    </submittedName>
</protein>
<reference evidence="2" key="1">
    <citation type="journal article" date="2018" name="Nat. Microbiol.">
        <title>Leveraging single-cell genomics to expand the fungal tree of life.</title>
        <authorList>
            <person name="Ahrendt S.R."/>
            <person name="Quandt C.A."/>
            <person name="Ciobanu D."/>
            <person name="Clum A."/>
            <person name="Salamov A."/>
            <person name="Andreopoulos B."/>
            <person name="Cheng J.F."/>
            <person name="Woyke T."/>
            <person name="Pelin A."/>
            <person name="Henrissat B."/>
            <person name="Reynolds N.K."/>
            <person name="Benny G.L."/>
            <person name="Smith M.E."/>
            <person name="James T.Y."/>
            <person name="Grigoriev I.V."/>
        </authorList>
    </citation>
    <scope>NUCLEOTIDE SEQUENCE [LARGE SCALE GENOMIC DNA]</scope>
</reference>